<organism evidence="1 2">
    <name type="scientific">Parelaphostrongylus tenuis</name>
    <name type="common">Meningeal worm</name>
    <dbReference type="NCBI Taxonomy" id="148309"/>
    <lineage>
        <taxon>Eukaryota</taxon>
        <taxon>Metazoa</taxon>
        <taxon>Ecdysozoa</taxon>
        <taxon>Nematoda</taxon>
        <taxon>Chromadorea</taxon>
        <taxon>Rhabditida</taxon>
        <taxon>Rhabditina</taxon>
        <taxon>Rhabditomorpha</taxon>
        <taxon>Strongyloidea</taxon>
        <taxon>Metastrongylidae</taxon>
        <taxon>Parelaphostrongylus</taxon>
    </lineage>
</organism>
<gene>
    <name evidence="1" type="ORF">KIN20_006438</name>
</gene>
<name>A0AAD5M1S5_PARTN</name>
<sequence>MLDIVECHGHPLGIDKLTVCLTRRNGSSDLGHKVKAPFNPMCNSGYLLPKT</sequence>
<keyword evidence="2" id="KW-1185">Reference proteome</keyword>
<dbReference type="EMBL" id="JAHQIW010000900">
    <property type="protein sequence ID" value="KAJ1350610.1"/>
    <property type="molecule type" value="Genomic_DNA"/>
</dbReference>
<evidence type="ECO:0000313" key="2">
    <source>
        <dbReference type="Proteomes" id="UP001196413"/>
    </source>
</evidence>
<evidence type="ECO:0000313" key="1">
    <source>
        <dbReference type="EMBL" id="KAJ1350610.1"/>
    </source>
</evidence>
<proteinExistence type="predicted"/>
<dbReference type="Proteomes" id="UP001196413">
    <property type="component" value="Unassembled WGS sequence"/>
</dbReference>
<protein>
    <submittedName>
        <fullName evidence="1">Uncharacterized protein</fullName>
    </submittedName>
</protein>
<accession>A0AAD5M1S5</accession>
<comment type="caution">
    <text evidence="1">The sequence shown here is derived from an EMBL/GenBank/DDBJ whole genome shotgun (WGS) entry which is preliminary data.</text>
</comment>
<dbReference type="AlphaFoldDB" id="A0AAD5M1S5"/>
<reference evidence="1" key="1">
    <citation type="submission" date="2021-06" db="EMBL/GenBank/DDBJ databases">
        <title>Parelaphostrongylus tenuis whole genome reference sequence.</title>
        <authorList>
            <person name="Garwood T.J."/>
            <person name="Larsen P.A."/>
            <person name="Fountain-Jones N.M."/>
            <person name="Garbe J.R."/>
            <person name="Macchietto M.G."/>
            <person name="Kania S.A."/>
            <person name="Gerhold R.W."/>
            <person name="Richards J.E."/>
            <person name="Wolf T.M."/>
        </authorList>
    </citation>
    <scope>NUCLEOTIDE SEQUENCE</scope>
    <source>
        <strain evidence="1">MNPRO001-30</strain>
        <tissue evidence="1">Meninges</tissue>
    </source>
</reference>